<dbReference type="AlphaFoldDB" id="A0A1T4QVT3"/>
<dbReference type="GeneID" id="70582639"/>
<dbReference type="GO" id="GO:0009306">
    <property type="term" value="P:protein secretion"/>
    <property type="evidence" value="ECO:0007669"/>
    <property type="project" value="InterPro"/>
</dbReference>
<reference evidence="8" key="1">
    <citation type="submission" date="2017-02" db="EMBL/GenBank/DDBJ databases">
        <authorList>
            <person name="Varghese N."/>
            <person name="Submissions S."/>
        </authorList>
    </citation>
    <scope>NUCLEOTIDE SEQUENCE [LARGE SCALE GENOMIC DNA]</scope>
    <source>
        <strain evidence="8">DSM 19608</strain>
    </source>
</reference>
<evidence type="ECO:0000256" key="4">
    <source>
        <dbReference type="ARBA" id="ARBA00023136"/>
    </source>
</evidence>
<name>A0A1T4QVT3_VIBCI</name>
<keyword evidence="3 5" id="KW-1133">Transmembrane helix</keyword>
<keyword evidence="4 5" id="KW-0472">Membrane</keyword>
<evidence type="ECO:0000259" key="6">
    <source>
        <dbReference type="Pfam" id="PF04357"/>
    </source>
</evidence>
<dbReference type="GO" id="GO:0097347">
    <property type="term" value="C:TAM protein secretion complex"/>
    <property type="evidence" value="ECO:0007669"/>
    <property type="project" value="TreeGrafter"/>
</dbReference>
<evidence type="ECO:0000313" key="7">
    <source>
        <dbReference type="EMBL" id="SKA07418.1"/>
    </source>
</evidence>
<evidence type="ECO:0000256" key="5">
    <source>
        <dbReference type="SAM" id="Phobius"/>
    </source>
</evidence>
<evidence type="ECO:0000313" key="8">
    <source>
        <dbReference type="Proteomes" id="UP000190834"/>
    </source>
</evidence>
<dbReference type="EMBL" id="FUXB01000011">
    <property type="protein sequence ID" value="SKA07418.1"/>
    <property type="molecule type" value="Genomic_DNA"/>
</dbReference>
<gene>
    <name evidence="7" type="ORF">SAMN02745782_02289</name>
</gene>
<proteinExistence type="predicted"/>
<dbReference type="InterPro" id="IPR007452">
    <property type="entry name" value="TamB_C"/>
</dbReference>
<accession>A0A1T4QVT3</accession>
<feature type="domain" description="Translocation and assembly module TamB C-terminal" evidence="6">
    <location>
        <begin position="914"/>
        <end position="1250"/>
    </location>
</feature>
<keyword evidence="8" id="KW-1185">Reference proteome</keyword>
<dbReference type="GO" id="GO:0005886">
    <property type="term" value="C:plasma membrane"/>
    <property type="evidence" value="ECO:0007669"/>
    <property type="project" value="InterPro"/>
</dbReference>
<dbReference type="PANTHER" id="PTHR36985:SF1">
    <property type="entry name" value="TRANSLOCATION AND ASSEMBLY MODULE SUBUNIT TAMB"/>
    <property type="match status" value="1"/>
</dbReference>
<dbReference type="STRING" id="1123491.SAMN02745782_02289"/>
<dbReference type="PANTHER" id="PTHR36985">
    <property type="entry name" value="TRANSLOCATION AND ASSEMBLY MODULE SUBUNIT TAMB"/>
    <property type="match status" value="1"/>
</dbReference>
<feature type="transmembrane region" description="Helical" evidence="5">
    <location>
        <begin position="12"/>
        <end position="32"/>
    </location>
</feature>
<evidence type="ECO:0000256" key="1">
    <source>
        <dbReference type="ARBA" id="ARBA00004167"/>
    </source>
</evidence>
<evidence type="ECO:0000256" key="3">
    <source>
        <dbReference type="ARBA" id="ARBA00022989"/>
    </source>
</evidence>
<comment type="subcellular location">
    <subcellularLocation>
        <location evidence="1">Membrane</location>
        <topology evidence="1">Single-pass membrane protein</topology>
    </subcellularLocation>
</comment>
<dbReference type="RefSeq" id="WP_078926657.1">
    <property type="nucleotide sequence ID" value="NZ_FUXB01000011.1"/>
</dbReference>
<protein>
    <submittedName>
        <fullName evidence="7">Autotransporter secretion inner membrane protein TamB</fullName>
    </submittedName>
</protein>
<keyword evidence="2 5" id="KW-0812">Transmembrane</keyword>
<organism evidence="7 8">
    <name type="scientific">Vibrio cincinnatiensis DSM 19608</name>
    <dbReference type="NCBI Taxonomy" id="1123491"/>
    <lineage>
        <taxon>Bacteria</taxon>
        <taxon>Pseudomonadati</taxon>
        <taxon>Pseudomonadota</taxon>
        <taxon>Gammaproteobacteria</taxon>
        <taxon>Vibrionales</taxon>
        <taxon>Vibrionaceae</taxon>
        <taxon>Vibrio</taxon>
    </lineage>
</organism>
<evidence type="ECO:0000256" key="2">
    <source>
        <dbReference type="ARBA" id="ARBA00022692"/>
    </source>
</evidence>
<dbReference type="Pfam" id="PF04357">
    <property type="entry name" value="TamB"/>
    <property type="match status" value="1"/>
</dbReference>
<dbReference type="OrthoDB" id="5555605at2"/>
<sequence>MIKRVMTCIKWFSASLAGIVIVLLLAVAGILFTNQGLNTVLWGVKKALPELSVHETEGALFPRFTLHGVAFNDEDLALNVKLEKLTLALNVNCLLEPMVCINDVVISGLAVNLPQWPEASEDTDVEPSDPITHFSSPIPIKLGRLTLENIDLNLVGNRIAWQHFSTGASLQNNRLRIDPTRWKGVRVALVESASETQSRHASDTEHAPISLPEVIIPLRVELSRFELNDFTLQQATPIRIHRLALQAQASQSEVNIKSLELDMPELEASLSAKATLKGDYPLNLTLSSLLKLDEVKGQTLQLQATGSVADLSLNAQLAGRATATIAARIEPLKTELPFDVRIEQLDAQWPINGDGEYFIVAPHMAAKGSLEHYQLELQSEFSGQDIPDQAVTLQGEGSLTQLILHQLKLNTLGGEIQGQAMVDWADLVHWQATLKMREIQPEIQWPDIQGRVSGQLETSGQLTPQGGWKVDLPLLDIQGEIRGYPLDIKGQLTADDVVGRGEFRMSTSGLTLAHGPNAITAKGRLDKDWRMNIALNLKELDKTVPDLFGQVQGDIVLRGAFTEPNVRLALQANKLAWQEQVTIQQMNVVGEVVPMPVPNGNFRLTVDGIGYQDQTIDHIVLTLAGEQKKHQLTLAVESELAATHLAVQGRLDDSPRLIWQGQLERMDVLSEQGRWVLNQATDIHADLDQPAVTIAPHCWLQGASSLCLTKEVTLGEQGEVDLAITQFAFQQMAGFLPQDTQLRGELNAHLWAKWSPESPPQIDLSVQLPSGEVQQTLDQPVILGWDNIVIHAQLANNRLNADWQLNMTDNGDLSGQLLIPDVTQDEKQLEAAIKLTPLNIDFLAPLIGEYSQAKSTITADLTVQGNLLHPQAFGQFAIHEMALTGDISPLEIHSGQLTIDFTGYQAVLNAGIETADGTLNITGDADWLDLDDWRVNSHVAAESLMVDLPPMVKMKVVPDLTLAMQPEKANITGSISLPWGRITVEELPPSAVEVSKDQVLLSRDLIPIDESTPLPLRVETEVTIMIGDDVRLSAFGLQGELIGRLNVTQKDQGPFIVGEVNILKGQYRSFGQDLLIQEGKILMNGPVDQPYLSIKAIRNPDNTQDDVIAGVQVTGSADEPAVSIFSEPVMPQANALSYLLRGQDIDGEAGGNAMTTTLIGLSLAQSGKVVGKIGEGLGVQDLQLDTAGSGDDSQVTVSGYILPGLQVKYGVGIFNSVGEFTVRYRLMKDLYLEAVSGVDSAIDILYRFEFN</sequence>
<dbReference type="Proteomes" id="UP000190834">
    <property type="component" value="Unassembled WGS sequence"/>
</dbReference>